<dbReference type="Gene3D" id="3.20.20.450">
    <property type="entry name" value="EAL domain"/>
    <property type="match status" value="1"/>
</dbReference>
<organism evidence="4 5">
    <name type="scientific">Corallincola holothuriorum</name>
    <dbReference type="NCBI Taxonomy" id="2282215"/>
    <lineage>
        <taxon>Bacteria</taxon>
        <taxon>Pseudomonadati</taxon>
        <taxon>Pseudomonadota</taxon>
        <taxon>Gammaproteobacteria</taxon>
        <taxon>Alteromonadales</taxon>
        <taxon>Psychromonadaceae</taxon>
        <taxon>Corallincola</taxon>
    </lineage>
</organism>
<sequence length="640" mass="71366">MELSRKLQRAWTGSLLLSTVLVALLFASAALLHASQQRADQVAVIEGLLDTHFAESNEAEANHESLQPALALIDDLVFLTVKQSGHTIYQYPAGEDLATQGISVVRLRLPTHQKRWGLLGLKPLFISVFSSLWWLVALLVAVMVSSFAVLYAGRTSRQQMQGVALLQQRGEGILNGQAAQAEAGESPAAVSQALDQLQQQIKSAQQERSRFDQFIRDNTFTDLESGFGNRRFFDNRLDGVLRDSEANDGGAVYLIQLQELDLIKEQLGEEASAELVSQFSNILGQLLAGYNDTVIARRSSADFAALVPNLMPREVEDLANKLQRGLRRLAVPEIVDRECFIHIGVALFAQGDEGYQVLSEADMALRAAQLQGPSCWFMYDRGVIERGHALGSVRWRALLENAIARRTFVMFTQSAVTSSASRIHHHEVLTRVRDDKGQLVSAGVFLPMASRCGLLPKIDRIIIEQLIKLLEYEKADTERCSINLSCDSLMNDEFMTWLLATLDSHPAIAHRIIIEVSEYHVSHHQDDIQAPLLKLQQTGCQLLVDRVGQTVVGSHYINKLKIDYLKLHHSIVRDIQNRPENQLFVRSLSGSLEEQKVHIFALGVETEAEWRTLRNLGVYGGQGHFFSESLERVAECTESS</sequence>
<dbReference type="InterPro" id="IPR050706">
    <property type="entry name" value="Cyclic-di-GMP_PDE-like"/>
</dbReference>
<keyword evidence="1" id="KW-1133">Transmembrane helix</keyword>
<dbReference type="GO" id="GO:0071111">
    <property type="term" value="F:cyclic-guanylate-specific phosphodiesterase activity"/>
    <property type="evidence" value="ECO:0007669"/>
    <property type="project" value="InterPro"/>
</dbReference>
<evidence type="ECO:0000259" key="2">
    <source>
        <dbReference type="PROSITE" id="PS50883"/>
    </source>
</evidence>
<dbReference type="SMART" id="SM00052">
    <property type="entry name" value="EAL"/>
    <property type="match status" value="1"/>
</dbReference>
<dbReference type="AlphaFoldDB" id="A0A368NK86"/>
<dbReference type="Pfam" id="PF00563">
    <property type="entry name" value="EAL"/>
    <property type="match status" value="1"/>
</dbReference>
<name>A0A368NK86_9GAMM</name>
<dbReference type="InterPro" id="IPR043128">
    <property type="entry name" value="Rev_trsase/Diguanyl_cyclase"/>
</dbReference>
<feature type="transmembrane region" description="Helical" evidence="1">
    <location>
        <begin position="132"/>
        <end position="152"/>
    </location>
</feature>
<feature type="domain" description="GGDEF" evidence="3">
    <location>
        <begin position="248"/>
        <end position="381"/>
    </location>
</feature>
<dbReference type="PANTHER" id="PTHR33121">
    <property type="entry name" value="CYCLIC DI-GMP PHOSPHODIESTERASE PDEF"/>
    <property type="match status" value="1"/>
</dbReference>
<dbReference type="InterPro" id="IPR001633">
    <property type="entry name" value="EAL_dom"/>
</dbReference>
<dbReference type="RefSeq" id="WP_114338105.1">
    <property type="nucleotide sequence ID" value="NZ_QPID01000005.1"/>
</dbReference>
<dbReference type="Gene3D" id="3.30.70.270">
    <property type="match status" value="1"/>
</dbReference>
<dbReference type="OrthoDB" id="5894408at2"/>
<dbReference type="CDD" id="cd01948">
    <property type="entry name" value="EAL"/>
    <property type="match status" value="1"/>
</dbReference>
<evidence type="ECO:0000259" key="3">
    <source>
        <dbReference type="PROSITE" id="PS50887"/>
    </source>
</evidence>
<comment type="caution">
    <text evidence="4">The sequence shown here is derived from an EMBL/GenBank/DDBJ whole genome shotgun (WGS) entry which is preliminary data.</text>
</comment>
<dbReference type="InterPro" id="IPR035919">
    <property type="entry name" value="EAL_sf"/>
</dbReference>
<reference evidence="4 5" key="1">
    <citation type="submission" date="2018-07" db="EMBL/GenBank/DDBJ databases">
        <title>Corallincola holothuriorum sp. nov., a new facultative anaerobe isolated from sea cucumber Apostichopus japonicus.</title>
        <authorList>
            <person name="Xia H."/>
        </authorList>
    </citation>
    <scope>NUCLEOTIDE SEQUENCE [LARGE SCALE GENOMIC DNA]</scope>
    <source>
        <strain evidence="4 5">C4</strain>
    </source>
</reference>
<feature type="domain" description="EAL" evidence="2">
    <location>
        <begin position="392"/>
        <end position="640"/>
    </location>
</feature>
<dbReference type="Proteomes" id="UP000252558">
    <property type="component" value="Unassembled WGS sequence"/>
</dbReference>
<evidence type="ECO:0000256" key="1">
    <source>
        <dbReference type="SAM" id="Phobius"/>
    </source>
</evidence>
<keyword evidence="1" id="KW-0472">Membrane</keyword>
<dbReference type="EMBL" id="QPID01000005">
    <property type="protein sequence ID" value="RCU49819.1"/>
    <property type="molecule type" value="Genomic_DNA"/>
</dbReference>
<dbReference type="SUPFAM" id="SSF141868">
    <property type="entry name" value="EAL domain-like"/>
    <property type="match status" value="1"/>
</dbReference>
<evidence type="ECO:0000313" key="5">
    <source>
        <dbReference type="Proteomes" id="UP000252558"/>
    </source>
</evidence>
<dbReference type="PROSITE" id="PS50887">
    <property type="entry name" value="GGDEF"/>
    <property type="match status" value="1"/>
</dbReference>
<evidence type="ECO:0000313" key="4">
    <source>
        <dbReference type="EMBL" id="RCU49819.1"/>
    </source>
</evidence>
<keyword evidence="5" id="KW-1185">Reference proteome</keyword>
<protein>
    <submittedName>
        <fullName evidence="4">EAL domain-containing protein</fullName>
    </submittedName>
</protein>
<dbReference type="InterPro" id="IPR029787">
    <property type="entry name" value="Nucleotide_cyclase"/>
</dbReference>
<gene>
    <name evidence="4" type="ORF">DU002_09275</name>
</gene>
<keyword evidence="1" id="KW-0812">Transmembrane</keyword>
<dbReference type="PANTHER" id="PTHR33121:SF32">
    <property type="entry name" value="RNASE E SPECIFICITY FACTOR CSRD"/>
    <property type="match status" value="1"/>
</dbReference>
<dbReference type="SMART" id="SM00267">
    <property type="entry name" value="GGDEF"/>
    <property type="match status" value="1"/>
</dbReference>
<dbReference type="PROSITE" id="PS50883">
    <property type="entry name" value="EAL"/>
    <property type="match status" value="1"/>
</dbReference>
<accession>A0A368NK86</accession>
<dbReference type="SUPFAM" id="SSF55073">
    <property type="entry name" value="Nucleotide cyclase"/>
    <property type="match status" value="1"/>
</dbReference>
<dbReference type="Pfam" id="PF00990">
    <property type="entry name" value="GGDEF"/>
    <property type="match status" value="1"/>
</dbReference>
<proteinExistence type="predicted"/>
<dbReference type="InterPro" id="IPR000160">
    <property type="entry name" value="GGDEF_dom"/>
</dbReference>